<evidence type="ECO:0008006" key="3">
    <source>
        <dbReference type="Google" id="ProtNLM"/>
    </source>
</evidence>
<dbReference type="Proteomes" id="UP000887116">
    <property type="component" value="Unassembled WGS sequence"/>
</dbReference>
<accession>A0A8X6L3I6</accession>
<gene>
    <name evidence="1" type="primary">X975_10382</name>
    <name evidence="1" type="ORF">TNCT_381971</name>
</gene>
<dbReference type="PANTHER" id="PTHR48465">
    <property type="entry name" value="PROTEIN SSUH2 HOMOLOG"/>
    <property type="match status" value="1"/>
</dbReference>
<dbReference type="AlphaFoldDB" id="A0A8X6L3I6"/>
<reference evidence="1" key="1">
    <citation type="submission" date="2020-07" db="EMBL/GenBank/DDBJ databases">
        <title>Multicomponent nature underlies the extraordinary mechanical properties of spider dragline silk.</title>
        <authorList>
            <person name="Kono N."/>
            <person name="Nakamura H."/>
            <person name="Mori M."/>
            <person name="Yoshida Y."/>
            <person name="Ohtoshi R."/>
            <person name="Malay A.D."/>
            <person name="Moran D.A.P."/>
            <person name="Tomita M."/>
            <person name="Numata K."/>
            <person name="Arakawa K."/>
        </authorList>
    </citation>
    <scope>NUCLEOTIDE SEQUENCE</scope>
</reference>
<name>A0A8X6L3I6_TRICU</name>
<dbReference type="PANTHER" id="PTHR48465:SF1">
    <property type="entry name" value="PROTEIN SSUH2 HOMOLOG"/>
    <property type="match status" value="1"/>
</dbReference>
<protein>
    <recommendedName>
        <fullName evidence="3">Protein SSUH2 homolog</fullName>
    </recommendedName>
</protein>
<sequence>MSHSRDTALVPTVYLVSTDGIEPPSYEESEAESLARSLNTTPNPGRPLLTLVSLNDEELRRFCYKYIDIDCCYGSQFIKEMILTEIWNDCAFLYTVESLTEKRETCLAHTPYSGRLEDGPEEEGPPSPDRWFVHVNAPNVFVDNSTTTEIPFSAYIKICTECNGRKQWTCYLCDPSGKEKCQECNGIGWLSENYRCPTCYGTGKVLCFRCHGTKILKCGTCDAFGKLRFYTKLTVKWKRHKLDHISNASKLPTDLIRKVSGKELFKEQLETVQPINFPINSALNDASTRLITSLSTPVNARVLMQRHSVVAIPYTRATYIWRRKKGQFYVYGYQQEVYFKEYPQQCCCCTCC</sequence>
<dbReference type="OrthoDB" id="6419224at2759"/>
<dbReference type="EMBL" id="BMAO01014303">
    <property type="protein sequence ID" value="GFQ94096.1"/>
    <property type="molecule type" value="Genomic_DNA"/>
</dbReference>
<proteinExistence type="predicted"/>
<comment type="caution">
    <text evidence="1">The sequence shown here is derived from an EMBL/GenBank/DDBJ whole genome shotgun (WGS) entry which is preliminary data.</text>
</comment>
<evidence type="ECO:0000313" key="2">
    <source>
        <dbReference type="Proteomes" id="UP000887116"/>
    </source>
</evidence>
<keyword evidence="2" id="KW-1185">Reference proteome</keyword>
<dbReference type="InterPro" id="IPR052789">
    <property type="entry name" value="SSUH2_homolog"/>
</dbReference>
<organism evidence="1 2">
    <name type="scientific">Trichonephila clavata</name>
    <name type="common">Joro spider</name>
    <name type="synonym">Nephila clavata</name>
    <dbReference type="NCBI Taxonomy" id="2740835"/>
    <lineage>
        <taxon>Eukaryota</taxon>
        <taxon>Metazoa</taxon>
        <taxon>Ecdysozoa</taxon>
        <taxon>Arthropoda</taxon>
        <taxon>Chelicerata</taxon>
        <taxon>Arachnida</taxon>
        <taxon>Araneae</taxon>
        <taxon>Araneomorphae</taxon>
        <taxon>Entelegynae</taxon>
        <taxon>Araneoidea</taxon>
        <taxon>Nephilidae</taxon>
        <taxon>Trichonephila</taxon>
    </lineage>
</organism>
<evidence type="ECO:0000313" key="1">
    <source>
        <dbReference type="EMBL" id="GFQ94096.1"/>
    </source>
</evidence>